<reference evidence="1 2" key="1">
    <citation type="journal article" date="2019" name="Sci. Rep.">
        <title>Orb-weaving spider Araneus ventricosus genome elucidates the spidroin gene catalogue.</title>
        <authorList>
            <person name="Kono N."/>
            <person name="Nakamura H."/>
            <person name="Ohtoshi R."/>
            <person name="Moran D.A.P."/>
            <person name="Shinohara A."/>
            <person name="Yoshida Y."/>
            <person name="Fujiwara M."/>
            <person name="Mori M."/>
            <person name="Tomita M."/>
            <person name="Arakawa K."/>
        </authorList>
    </citation>
    <scope>NUCLEOTIDE SEQUENCE [LARGE SCALE GENOMIC DNA]</scope>
</reference>
<dbReference type="EMBL" id="BGPR01001074">
    <property type="protein sequence ID" value="GBM44724.1"/>
    <property type="molecule type" value="Genomic_DNA"/>
</dbReference>
<proteinExistence type="predicted"/>
<name>A0A4Y2FYH5_ARAVE</name>
<evidence type="ECO:0000313" key="2">
    <source>
        <dbReference type="Proteomes" id="UP000499080"/>
    </source>
</evidence>
<gene>
    <name evidence="1" type="ORF">AVEN_103189_1</name>
</gene>
<sequence>MCKLSLQHCPKKKYNYEKVRQVFDECPRLSLVKVRRSKNYNQCQHCLHLQLIAIIYFYYFELTEVLLTKSLICFLVIISRRNKPHLFCFISLTVKIPGQLFDGPLQARKGRGPQAPGGRTCHTAWLTESQV</sequence>
<dbReference type="Proteomes" id="UP000499080">
    <property type="component" value="Unassembled WGS sequence"/>
</dbReference>
<keyword evidence="2" id="KW-1185">Reference proteome</keyword>
<accession>A0A4Y2FYH5</accession>
<comment type="caution">
    <text evidence="1">The sequence shown here is derived from an EMBL/GenBank/DDBJ whole genome shotgun (WGS) entry which is preliminary data.</text>
</comment>
<protein>
    <submittedName>
        <fullName evidence="1">Uncharacterized protein</fullName>
    </submittedName>
</protein>
<organism evidence="1 2">
    <name type="scientific">Araneus ventricosus</name>
    <name type="common">Orbweaver spider</name>
    <name type="synonym">Epeira ventricosa</name>
    <dbReference type="NCBI Taxonomy" id="182803"/>
    <lineage>
        <taxon>Eukaryota</taxon>
        <taxon>Metazoa</taxon>
        <taxon>Ecdysozoa</taxon>
        <taxon>Arthropoda</taxon>
        <taxon>Chelicerata</taxon>
        <taxon>Arachnida</taxon>
        <taxon>Araneae</taxon>
        <taxon>Araneomorphae</taxon>
        <taxon>Entelegynae</taxon>
        <taxon>Araneoidea</taxon>
        <taxon>Araneidae</taxon>
        <taxon>Araneus</taxon>
    </lineage>
</organism>
<dbReference type="AlphaFoldDB" id="A0A4Y2FYH5"/>
<evidence type="ECO:0000313" key="1">
    <source>
        <dbReference type="EMBL" id="GBM44724.1"/>
    </source>
</evidence>